<evidence type="ECO:0000313" key="4">
    <source>
        <dbReference type="Proteomes" id="UP000242515"/>
    </source>
</evidence>
<keyword evidence="4" id="KW-1185">Reference proteome</keyword>
<evidence type="ECO:0008006" key="5">
    <source>
        <dbReference type="Google" id="ProtNLM"/>
    </source>
</evidence>
<dbReference type="GO" id="GO:0000287">
    <property type="term" value="F:magnesium ion binding"/>
    <property type="evidence" value="ECO:0007669"/>
    <property type="project" value="UniProtKB-ARBA"/>
</dbReference>
<dbReference type="InterPro" id="IPR023214">
    <property type="entry name" value="HAD_sf"/>
</dbReference>
<dbReference type="SFLD" id="SFLDG01140">
    <property type="entry name" value="C2.B:_Phosphomannomutase_and_P"/>
    <property type="match status" value="1"/>
</dbReference>
<dbReference type="InterPro" id="IPR000150">
    <property type="entry name" value="Cof"/>
</dbReference>
<keyword evidence="1" id="KW-0479">Metal-binding</keyword>
<dbReference type="Gene3D" id="3.40.50.1000">
    <property type="entry name" value="HAD superfamily/HAD-like"/>
    <property type="match status" value="1"/>
</dbReference>
<dbReference type="InterPro" id="IPR036412">
    <property type="entry name" value="HAD-like_sf"/>
</dbReference>
<dbReference type="OrthoDB" id="9781413at2"/>
<sequence>MAVKMIALDMDGTLLNPQHEITAAVKAAIEQAKAKGILVVLASGRPYIGMQKYVAELGLNVPDQYCISYNGGLVQRAEDGHPILETTLGMEDYHYFEQLSQQLQVHFQALDKQYLYTPNQDISRYTVHESEITGIPLRYRSVEAMDADLRFPKLMMVDEPEQLDKAISQLPADLHDRYTLVKSANHYLEILDKRVSKGNSVRHLAEKLGISAEEVLAVGDHENDLTMLAWAGYGVAMGNAIDAVKEQATYHTASNREDGVAKAIQQWAL</sequence>
<dbReference type="PANTHER" id="PTHR10000">
    <property type="entry name" value="PHOSPHOSERINE PHOSPHATASE"/>
    <property type="match status" value="1"/>
</dbReference>
<dbReference type="STRING" id="988801.SAMN05216522_11090"/>
<dbReference type="NCBIfam" id="TIGR01484">
    <property type="entry name" value="HAD-SF-IIB"/>
    <property type="match status" value="1"/>
</dbReference>
<dbReference type="Pfam" id="PF08282">
    <property type="entry name" value="Hydrolase_3"/>
    <property type="match status" value="1"/>
</dbReference>
<dbReference type="GO" id="GO:0005829">
    <property type="term" value="C:cytosol"/>
    <property type="evidence" value="ECO:0007669"/>
    <property type="project" value="TreeGrafter"/>
</dbReference>
<dbReference type="SUPFAM" id="SSF56784">
    <property type="entry name" value="HAD-like"/>
    <property type="match status" value="1"/>
</dbReference>
<dbReference type="PANTHER" id="PTHR10000:SF8">
    <property type="entry name" value="HAD SUPERFAMILY HYDROLASE-LIKE, TYPE 3"/>
    <property type="match status" value="1"/>
</dbReference>
<dbReference type="NCBIfam" id="NF007806">
    <property type="entry name" value="PRK10513.1"/>
    <property type="match status" value="1"/>
</dbReference>
<proteinExistence type="predicted"/>
<dbReference type="InterPro" id="IPR006379">
    <property type="entry name" value="HAD-SF_hydro_IIB"/>
</dbReference>
<name>A0A1H9KYW0_9GAMM</name>
<dbReference type="AlphaFoldDB" id="A0A1H9KYW0"/>
<keyword evidence="2" id="KW-0378">Hydrolase</keyword>
<dbReference type="NCBIfam" id="TIGR00099">
    <property type="entry name" value="Cof-subfamily"/>
    <property type="match status" value="1"/>
</dbReference>
<dbReference type="Proteomes" id="UP000242515">
    <property type="component" value="Unassembled WGS sequence"/>
</dbReference>
<dbReference type="RefSeq" id="WP_092677266.1">
    <property type="nucleotide sequence ID" value="NZ_FOGC01000010.1"/>
</dbReference>
<dbReference type="EMBL" id="FOGC01000010">
    <property type="protein sequence ID" value="SER04095.1"/>
    <property type="molecule type" value="Genomic_DNA"/>
</dbReference>
<dbReference type="SFLD" id="SFLDG01144">
    <property type="entry name" value="C2.B.4:_PGP_Like"/>
    <property type="match status" value="1"/>
</dbReference>
<gene>
    <name evidence="3" type="ORF">SAMN05216522_11090</name>
</gene>
<dbReference type="GO" id="GO:0016791">
    <property type="term" value="F:phosphatase activity"/>
    <property type="evidence" value="ECO:0007669"/>
    <property type="project" value="TreeGrafter"/>
</dbReference>
<evidence type="ECO:0000256" key="2">
    <source>
        <dbReference type="ARBA" id="ARBA00022801"/>
    </source>
</evidence>
<dbReference type="Gene3D" id="3.30.1240.10">
    <property type="match status" value="1"/>
</dbReference>
<organism evidence="3 4">
    <name type="scientific">Rosenbergiella nectarea</name>
    <dbReference type="NCBI Taxonomy" id="988801"/>
    <lineage>
        <taxon>Bacteria</taxon>
        <taxon>Pseudomonadati</taxon>
        <taxon>Pseudomonadota</taxon>
        <taxon>Gammaproteobacteria</taxon>
        <taxon>Enterobacterales</taxon>
        <taxon>Erwiniaceae</taxon>
        <taxon>Rosenbergiella</taxon>
    </lineage>
</organism>
<evidence type="ECO:0000256" key="1">
    <source>
        <dbReference type="ARBA" id="ARBA00022723"/>
    </source>
</evidence>
<evidence type="ECO:0000313" key="3">
    <source>
        <dbReference type="EMBL" id="SER04095.1"/>
    </source>
</evidence>
<protein>
    <recommendedName>
        <fullName evidence="5">Sugar-phosphatase</fullName>
    </recommendedName>
</protein>
<dbReference type="CDD" id="cd07516">
    <property type="entry name" value="HAD_Pase"/>
    <property type="match status" value="1"/>
</dbReference>
<accession>A0A1H9KYW0</accession>
<dbReference type="SFLD" id="SFLDS00003">
    <property type="entry name" value="Haloacid_Dehalogenase"/>
    <property type="match status" value="1"/>
</dbReference>
<reference evidence="4" key="1">
    <citation type="submission" date="2016-10" db="EMBL/GenBank/DDBJ databases">
        <authorList>
            <person name="Varghese N."/>
            <person name="Submissions S."/>
        </authorList>
    </citation>
    <scope>NUCLEOTIDE SEQUENCE [LARGE SCALE GENOMIC DNA]</scope>
    <source>
        <strain evidence="4">8N4</strain>
    </source>
</reference>